<evidence type="ECO:0000313" key="6">
    <source>
        <dbReference type="EMBL" id="SFN21380.1"/>
    </source>
</evidence>
<dbReference type="PROSITE" id="PS50977">
    <property type="entry name" value="HTH_TETR_2"/>
    <property type="match status" value="1"/>
</dbReference>
<feature type="domain" description="HTH tetR-type" evidence="5">
    <location>
        <begin position="9"/>
        <end position="69"/>
    </location>
</feature>
<dbReference type="RefSeq" id="WP_092406671.1">
    <property type="nucleotide sequence ID" value="NZ_FOVF01000008.1"/>
</dbReference>
<evidence type="ECO:0000256" key="4">
    <source>
        <dbReference type="PROSITE-ProRule" id="PRU00335"/>
    </source>
</evidence>
<dbReference type="PANTHER" id="PTHR47506:SF7">
    <property type="entry name" value="TRANSCRIPTIONAL REGULATORY PROTEIN"/>
    <property type="match status" value="1"/>
</dbReference>
<dbReference type="GO" id="GO:0003677">
    <property type="term" value="F:DNA binding"/>
    <property type="evidence" value="ECO:0007669"/>
    <property type="project" value="UniProtKB-UniRule"/>
</dbReference>
<keyword evidence="7" id="KW-1185">Reference proteome</keyword>
<dbReference type="InterPro" id="IPR054156">
    <property type="entry name" value="YxaF_TetR_C"/>
</dbReference>
<dbReference type="SUPFAM" id="SSF46689">
    <property type="entry name" value="Homeodomain-like"/>
    <property type="match status" value="1"/>
</dbReference>
<dbReference type="InterPro" id="IPR001647">
    <property type="entry name" value="HTH_TetR"/>
</dbReference>
<dbReference type="PRINTS" id="PR00455">
    <property type="entry name" value="HTHTETR"/>
</dbReference>
<evidence type="ECO:0000259" key="5">
    <source>
        <dbReference type="PROSITE" id="PS50977"/>
    </source>
</evidence>
<dbReference type="Proteomes" id="UP000198575">
    <property type="component" value="Unassembled WGS sequence"/>
</dbReference>
<keyword evidence="1" id="KW-0805">Transcription regulation</keyword>
<sequence length="197" mass="21126">MRYDKAHKQKTRERVLDVAARAIRAAGPDRIGVAGVMAEAGLTHGGFYAHFASKDALIADAIEHMFDQARTRLVESAAGKDPARVLAAYVAFYLSKAHRDACESGCPIAALAADLPRLPADARRKFSRGVGHLTDFIAAQLRALGRSDAPALARSTVAELVGALSIARIETDNEQSDAILAASKHALIRRLELETET</sequence>
<proteinExistence type="predicted"/>
<name>A0A1I4X7N4_9GAMM</name>
<reference evidence="6 7" key="1">
    <citation type="submission" date="2016-10" db="EMBL/GenBank/DDBJ databases">
        <authorList>
            <person name="de Groot N.N."/>
        </authorList>
    </citation>
    <scope>NUCLEOTIDE SEQUENCE [LARGE SCALE GENOMIC DNA]</scope>
    <source>
        <strain evidence="6 7">CGMCC 1.7659</strain>
    </source>
</reference>
<dbReference type="AlphaFoldDB" id="A0A1I4X7N4"/>
<keyword evidence="2 4" id="KW-0238">DNA-binding</keyword>
<dbReference type="SUPFAM" id="SSF48498">
    <property type="entry name" value="Tetracyclin repressor-like, C-terminal domain"/>
    <property type="match status" value="1"/>
</dbReference>
<dbReference type="Gene3D" id="1.10.357.10">
    <property type="entry name" value="Tetracycline Repressor, domain 2"/>
    <property type="match status" value="1"/>
</dbReference>
<evidence type="ECO:0000256" key="1">
    <source>
        <dbReference type="ARBA" id="ARBA00023015"/>
    </source>
</evidence>
<protein>
    <submittedName>
        <fullName evidence="6">Transcriptional regulator, TetR family</fullName>
    </submittedName>
</protein>
<feature type="DNA-binding region" description="H-T-H motif" evidence="4">
    <location>
        <begin position="32"/>
        <end position="51"/>
    </location>
</feature>
<dbReference type="STRING" id="578942.SAMN05216289_10811"/>
<evidence type="ECO:0000256" key="2">
    <source>
        <dbReference type="ARBA" id="ARBA00023125"/>
    </source>
</evidence>
<gene>
    <name evidence="6" type="ORF">SAMN05216289_10811</name>
</gene>
<dbReference type="InterPro" id="IPR036271">
    <property type="entry name" value="Tet_transcr_reg_TetR-rel_C_sf"/>
</dbReference>
<dbReference type="EMBL" id="FOVF01000008">
    <property type="protein sequence ID" value="SFN21380.1"/>
    <property type="molecule type" value="Genomic_DNA"/>
</dbReference>
<accession>A0A1I4X7N4</accession>
<evidence type="ECO:0000256" key="3">
    <source>
        <dbReference type="ARBA" id="ARBA00023163"/>
    </source>
</evidence>
<dbReference type="Pfam" id="PF00440">
    <property type="entry name" value="TetR_N"/>
    <property type="match status" value="1"/>
</dbReference>
<organism evidence="6 7">
    <name type="scientific">Dokdonella immobilis</name>
    <dbReference type="NCBI Taxonomy" id="578942"/>
    <lineage>
        <taxon>Bacteria</taxon>
        <taxon>Pseudomonadati</taxon>
        <taxon>Pseudomonadota</taxon>
        <taxon>Gammaproteobacteria</taxon>
        <taxon>Lysobacterales</taxon>
        <taxon>Rhodanobacteraceae</taxon>
        <taxon>Dokdonella</taxon>
    </lineage>
</organism>
<dbReference type="Pfam" id="PF21993">
    <property type="entry name" value="TetR_C_13_2"/>
    <property type="match status" value="1"/>
</dbReference>
<dbReference type="Gene3D" id="1.10.10.60">
    <property type="entry name" value="Homeodomain-like"/>
    <property type="match status" value="1"/>
</dbReference>
<dbReference type="InterPro" id="IPR009057">
    <property type="entry name" value="Homeodomain-like_sf"/>
</dbReference>
<dbReference type="OrthoDB" id="9798857at2"/>
<keyword evidence="3" id="KW-0804">Transcription</keyword>
<evidence type="ECO:0000313" key="7">
    <source>
        <dbReference type="Proteomes" id="UP000198575"/>
    </source>
</evidence>
<dbReference type="PANTHER" id="PTHR47506">
    <property type="entry name" value="TRANSCRIPTIONAL REGULATORY PROTEIN"/>
    <property type="match status" value="1"/>
</dbReference>